<reference evidence="2 3" key="1">
    <citation type="submission" date="2021-03" db="EMBL/GenBank/DDBJ databases">
        <title>Genomic Encyclopedia of Type Strains, Phase IV (KMG-IV): sequencing the most valuable type-strain genomes for metagenomic binning, comparative biology and taxonomic classification.</title>
        <authorList>
            <person name="Goeker M."/>
        </authorList>
    </citation>
    <scope>NUCLEOTIDE SEQUENCE [LARGE SCALE GENOMIC DNA]</scope>
    <source>
        <strain evidence="2 3">DSM 24004</strain>
    </source>
</reference>
<dbReference type="InterPro" id="IPR014535">
    <property type="entry name" value="Hpre_diP_synt_I"/>
</dbReference>
<keyword evidence="1" id="KW-0472">Membrane</keyword>
<dbReference type="EC" id="2.5.1.30" evidence="2"/>
<proteinExistence type="predicted"/>
<protein>
    <submittedName>
        <fullName evidence="2">Heptaprenyl diphosphate synthase</fullName>
        <ecNumber evidence="2">2.5.1.30</ecNumber>
    </submittedName>
</protein>
<dbReference type="Pfam" id="PF07456">
    <property type="entry name" value="Hpre_diP_synt_I"/>
    <property type="match status" value="1"/>
</dbReference>
<accession>A0ABS4GB92</accession>
<dbReference type="EMBL" id="JAGGKS010000002">
    <property type="protein sequence ID" value="MBP1924947.1"/>
    <property type="molecule type" value="Genomic_DNA"/>
</dbReference>
<evidence type="ECO:0000313" key="3">
    <source>
        <dbReference type="Proteomes" id="UP001519342"/>
    </source>
</evidence>
<evidence type="ECO:0000256" key="1">
    <source>
        <dbReference type="SAM" id="Phobius"/>
    </source>
</evidence>
<feature type="transmembrane region" description="Helical" evidence="1">
    <location>
        <begin position="102"/>
        <end position="128"/>
    </location>
</feature>
<dbReference type="PIRSF" id="PIRSF027391">
    <property type="entry name" value="Hpre_diP_synt_I"/>
    <property type="match status" value="1"/>
</dbReference>
<dbReference type="RefSeq" id="WP_209510705.1">
    <property type="nucleotide sequence ID" value="NZ_JAGGKS010000002.1"/>
</dbReference>
<dbReference type="GO" id="GO:0000010">
    <property type="term" value="F:heptaprenyl diphosphate synthase activity"/>
    <property type="evidence" value="ECO:0007669"/>
    <property type="project" value="UniProtKB-EC"/>
</dbReference>
<keyword evidence="1" id="KW-1133">Transmembrane helix</keyword>
<gene>
    <name evidence="2" type="ORF">J2Z76_000804</name>
</gene>
<comment type="caution">
    <text evidence="2">The sequence shown here is derived from an EMBL/GenBank/DDBJ whole genome shotgun (WGS) entry which is preliminary data.</text>
</comment>
<organism evidence="2 3">
    <name type="scientific">Sedimentibacter acidaminivorans</name>
    <dbReference type="NCBI Taxonomy" id="913099"/>
    <lineage>
        <taxon>Bacteria</taxon>
        <taxon>Bacillati</taxon>
        <taxon>Bacillota</taxon>
        <taxon>Tissierellia</taxon>
        <taxon>Sedimentibacter</taxon>
    </lineage>
</organism>
<feature type="transmembrane region" description="Helical" evidence="1">
    <location>
        <begin position="7"/>
        <end position="29"/>
    </location>
</feature>
<name>A0ABS4GB92_9FIRM</name>
<feature type="transmembrane region" description="Helical" evidence="1">
    <location>
        <begin position="135"/>
        <end position="158"/>
    </location>
</feature>
<dbReference type="Gene3D" id="1.10.1760.20">
    <property type="match status" value="1"/>
</dbReference>
<keyword evidence="3" id="KW-1185">Reference proteome</keyword>
<sequence>MSKLQRYIFLSLLTAGAMILSIIEGMIPLPFIAPGARLGLANIVTLTAIVIFGFKDSMLVVILRCVLMMFVAGNPISFIYSVTSGVLSVIVMHMGLKYTKKYFSLIGISVLGAITHNASQITVSAIMFESLSMYTYLPIMSLVSIFTGCFVGYTSIYITDNLNKNLLNKTKEV</sequence>
<feature type="transmembrane region" description="Helical" evidence="1">
    <location>
        <begin position="61"/>
        <end position="82"/>
    </location>
</feature>
<dbReference type="Proteomes" id="UP001519342">
    <property type="component" value="Unassembled WGS sequence"/>
</dbReference>
<keyword evidence="1" id="KW-0812">Transmembrane</keyword>
<evidence type="ECO:0000313" key="2">
    <source>
        <dbReference type="EMBL" id="MBP1924947.1"/>
    </source>
</evidence>
<dbReference type="InterPro" id="IPR010898">
    <property type="entry name" value="Hpre_diP_synth_I"/>
</dbReference>
<keyword evidence="2" id="KW-0808">Transferase</keyword>